<evidence type="ECO:0000256" key="1">
    <source>
        <dbReference type="SAM" id="Phobius"/>
    </source>
</evidence>
<dbReference type="RefSeq" id="WP_171153488.1">
    <property type="nucleotide sequence ID" value="NZ_JABENB010000001.1"/>
</dbReference>
<dbReference type="InterPro" id="IPR002656">
    <property type="entry name" value="Acyl_transf_3_dom"/>
</dbReference>
<dbReference type="InterPro" id="IPR043968">
    <property type="entry name" value="SGNH"/>
</dbReference>
<keyword evidence="1" id="KW-1133">Transmembrane helix</keyword>
<feature type="domain" description="SGNH" evidence="3">
    <location>
        <begin position="469"/>
        <end position="695"/>
    </location>
</feature>
<evidence type="ECO:0000259" key="2">
    <source>
        <dbReference type="Pfam" id="PF01757"/>
    </source>
</evidence>
<dbReference type="AlphaFoldDB" id="A0A849AIB7"/>
<sequence>MTSPATTHRRDRADIQGLRAVAVLSVLLSHASLLGFSGGFVGVDVFFVISGFLITGGLVREVRDRGRVSIADFYARRARRILPAAAVVLLAIAVGSAVCYTAGDLRTVLSEVRWATFFGENIKLATARTDYFAENSFVSPVQHFWSLAVEEQFYLAWPLLLGAVAWLTFGRRARTRSRGRIAVRRAAALVIVLGLLSFAWSLWDTRHNPSSAYFSTFTRAWELAIGALLALLAPELSRIPRPVRIALGWGGLLAILIACFGYDASTPFPGYAAALPVLGSAAILLAGAEPEQFGVGRVLGIAPMRFVGDISYSLYLWHWPLLIMAPAYQGHPISLRGRVVLLVAAVALAWLSYRFVETPFRRARWVTRTRLRSLVLWPGAVAVLLAGALVVQIGFATVPKVEASTGTTTVTGTPAQQAGALQQDVRESAQFATANKKLPEALVPALPDLLADVSQPEPGCSVSTAEGLSHKLCPLGDTSSSKVIALWGDSHAGQWMTTLSDLAKAKGYKLVLFAKATCVPVQALEVYYGKPYPQCLTFQRWVLDQLRAIKPAMVIMSGKVGGDLVDPKTGQVQSEPAADKQFRTQAEKTLREVRSITPRTAVISDINLLPQDASRCLGSRTSTYGTCAQPQHPAVARRNALWKSAATATGATFVDMVPWFCQSGTCPVVVGNMIVYRDSNHVTASYVDKLRPVLESQLDF</sequence>
<dbReference type="Pfam" id="PF19040">
    <property type="entry name" value="SGNH"/>
    <property type="match status" value="1"/>
</dbReference>
<dbReference type="EMBL" id="JABENB010000001">
    <property type="protein sequence ID" value="NNG39061.1"/>
    <property type="molecule type" value="Genomic_DNA"/>
</dbReference>
<feature type="transmembrane region" description="Helical" evidence="1">
    <location>
        <begin position="81"/>
        <end position="103"/>
    </location>
</feature>
<feature type="transmembrane region" description="Helical" evidence="1">
    <location>
        <begin position="212"/>
        <end position="233"/>
    </location>
</feature>
<name>A0A849AIB7_9MICO</name>
<organism evidence="4 5">
    <name type="scientific">Flexivirga aerilata</name>
    <dbReference type="NCBI Taxonomy" id="1656889"/>
    <lineage>
        <taxon>Bacteria</taxon>
        <taxon>Bacillati</taxon>
        <taxon>Actinomycetota</taxon>
        <taxon>Actinomycetes</taxon>
        <taxon>Micrococcales</taxon>
        <taxon>Dermacoccaceae</taxon>
        <taxon>Flexivirga</taxon>
    </lineage>
</organism>
<feature type="transmembrane region" description="Helical" evidence="1">
    <location>
        <begin position="374"/>
        <end position="395"/>
    </location>
</feature>
<feature type="domain" description="Acyltransferase 3" evidence="2">
    <location>
        <begin position="13"/>
        <end position="353"/>
    </location>
</feature>
<keyword evidence="1" id="KW-0812">Transmembrane</keyword>
<feature type="transmembrane region" description="Helical" evidence="1">
    <location>
        <begin position="40"/>
        <end position="60"/>
    </location>
</feature>
<dbReference type="InterPro" id="IPR050879">
    <property type="entry name" value="Acyltransferase_3"/>
</dbReference>
<dbReference type="GO" id="GO:0016747">
    <property type="term" value="F:acyltransferase activity, transferring groups other than amino-acyl groups"/>
    <property type="evidence" value="ECO:0007669"/>
    <property type="project" value="InterPro"/>
</dbReference>
<dbReference type="GO" id="GO:0016020">
    <property type="term" value="C:membrane"/>
    <property type="evidence" value="ECO:0007669"/>
    <property type="project" value="TreeGrafter"/>
</dbReference>
<accession>A0A849AIB7</accession>
<feature type="transmembrane region" description="Helical" evidence="1">
    <location>
        <begin position="17"/>
        <end position="34"/>
    </location>
</feature>
<gene>
    <name evidence="4" type="ORF">HJ588_07210</name>
</gene>
<dbReference type="PANTHER" id="PTHR23028">
    <property type="entry name" value="ACETYLTRANSFERASE"/>
    <property type="match status" value="1"/>
</dbReference>
<feature type="transmembrane region" description="Helical" evidence="1">
    <location>
        <begin position="335"/>
        <end position="353"/>
    </location>
</feature>
<keyword evidence="4" id="KW-0808">Transferase</keyword>
<evidence type="ECO:0000313" key="4">
    <source>
        <dbReference type="EMBL" id="NNG39061.1"/>
    </source>
</evidence>
<proteinExistence type="predicted"/>
<dbReference type="Proteomes" id="UP000557772">
    <property type="component" value="Unassembled WGS sequence"/>
</dbReference>
<dbReference type="Pfam" id="PF01757">
    <property type="entry name" value="Acyl_transf_3"/>
    <property type="match status" value="1"/>
</dbReference>
<feature type="transmembrane region" description="Helical" evidence="1">
    <location>
        <begin position="295"/>
        <end position="315"/>
    </location>
</feature>
<comment type="caution">
    <text evidence="4">The sequence shown here is derived from an EMBL/GenBank/DDBJ whole genome shotgun (WGS) entry which is preliminary data.</text>
</comment>
<feature type="transmembrane region" description="Helical" evidence="1">
    <location>
        <begin position="153"/>
        <end position="170"/>
    </location>
</feature>
<evidence type="ECO:0000259" key="3">
    <source>
        <dbReference type="Pfam" id="PF19040"/>
    </source>
</evidence>
<evidence type="ECO:0000313" key="5">
    <source>
        <dbReference type="Proteomes" id="UP000557772"/>
    </source>
</evidence>
<feature type="transmembrane region" description="Helical" evidence="1">
    <location>
        <begin position="245"/>
        <end position="264"/>
    </location>
</feature>
<feature type="transmembrane region" description="Helical" evidence="1">
    <location>
        <begin position="182"/>
        <end position="200"/>
    </location>
</feature>
<reference evidence="4 5" key="1">
    <citation type="submission" date="2020-05" db="EMBL/GenBank/DDBJ databases">
        <title>Flexivirga sp. ID2601S isolated from air conditioner.</title>
        <authorList>
            <person name="Kim D.H."/>
        </authorList>
    </citation>
    <scope>NUCLEOTIDE SEQUENCE [LARGE SCALE GENOMIC DNA]</scope>
    <source>
        <strain evidence="4 5">ID2601S</strain>
    </source>
</reference>
<feature type="transmembrane region" description="Helical" evidence="1">
    <location>
        <begin position="270"/>
        <end position="288"/>
    </location>
</feature>
<dbReference type="PANTHER" id="PTHR23028:SF53">
    <property type="entry name" value="ACYL_TRANSF_3 DOMAIN-CONTAINING PROTEIN"/>
    <property type="match status" value="1"/>
</dbReference>
<keyword evidence="1" id="KW-0472">Membrane</keyword>
<dbReference type="GO" id="GO:0009103">
    <property type="term" value="P:lipopolysaccharide biosynthetic process"/>
    <property type="evidence" value="ECO:0007669"/>
    <property type="project" value="TreeGrafter"/>
</dbReference>
<keyword evidence="5" id="KW-1185">Reference proteome</keyword>
<keyword evidence="4" id="KW-0012">Acyltransferase</keyword>
<protein>
    <submittedName>
        <fullName evidence="4">Acyltransferase</fullName>
    </submittedName>
</protein>